<dbReference type="OrthoDB" id="7882966at2759"/>
<feature type="signal peptide" evidence="1">
    <location>
        <begin position="1"/>
        <end position="21"/>
    </location>
</feature>
<dbReference type="Proteomes" id="UP000007801">
    <property type="component" value="Unassembled WGS sequence"/>
</dbReference>
<evidence type="ECO:0000313" key="2">
    <source>
        <dbReference type="EMBL" id="EDV32433.1"/>
    </source>
</evidence>
<proteinExistence type="predicted"/>
<dbReference type="AlphaFoldDB" id="B3MJX8"/>
<evidence type="ECO:0000256" key="1">
    <source>
        <dbReference type="SAM" id="SignalP"/>
    </source>
</evidence>
<dbReference type="OMA" id="LFGVRCR"/>
<dbReference type="STRING" id="7217.B3MJX8"/>
<accession>B3MJX8</accession>
<dbReference type="FunCoup" id="B3MJX8">
    <property type="interactions" value="23"/>
</dbReference>
<sequence length="132" mass="15173">MIKQNLKILILFSLSFKSYHLQPVEFTAENGVLVEDELDWSRANWNLVIPWLLQRQQMRLCVAVARFDERLVPGTACEELLSDGFLMATCDIGNIEDITMTMRGAFGGTLLDTFRKCRPGLELFGMRCRRRA</sequence>
<organism evidence="2 3">
    <name type="scientific">Drosophila ananassae</name>
    <name type="common">Fruit fly</name>
    <dbReference type="NCBI Taxonomy" id="7217"/>
    <lineage>
        <taxon>Eukaryota</taxon>
        <taxon>Metazoa</taxon>
        <taxon>Ecdysozoa</taxon>
        <taxon>Arthropoda</taxon>
        <taxon>Hexapoda</taxon>
        <taxon>Insecta</taxon>
        <taxon>Pterygota</taxon>
        <taxon>Neoptera</taxon>
        <taxon>Endopterygota</taxon>
        <taxon>Diptera</taxon>
        <taxon>Brachycera</taxon>
        <taxon>Muscomorpha</taxon>
        <taxon>Ephydroidea</taxon>
        <taxon>Drosophilidae</taxon>
        <taxon>Drosophila</taxon>
        <taxon>Sophophora</taxon>
    </lineage>
</organism>
<dbReference type="KEGG" id="dan:6498636"/>
<dbReference type="PhylomeDB" id="B3MJX8"/>
<reference evidence="2 3" key="1">
    <citation type="journal article" date="2007" name="Nature">
        <title>Evolution of genes and genomes on the Drosophila phylogeny.</title>
        <authorList>
            <consortium name="Drosophila 12 Genomes Consortium"/>
            <person name="Clark A.G."/>
            <person name="Eisen M.B."/>
            <person name="Smith D.R."/>
            <person name="Bergman C.M."/>
            <person name="Oliver B."/>
            <person name="Markow T.A."/>
            <person name="Kaufman T.C."/>
            <person name="Kellis M."/>
            <person name="Gelbart W."/>
            <person name="Iyer V.N."/>
            <person name="Pollard D.A."/>
            <person name="Sackton T.B."/>
            <person name="Larracuente A.M."/>
            <person name="Singh N.D."/>
            <person name="Abad J.P."/>
            <person name="Abt D.N."/>
            <person name="Adryan B."/>
            <person name="Aguade M."/>
            <person name="Akashi H."/>
            <person name="Anderson W.W."/>
            <person name="Aquadro C.F."/>
            <person name="Ardell D.H."/>
            <person name="Arguello R."/>
            <person name="Artieri C.G."/>
            <person name="Barbash D.A."/>
            <person name="Barker D."/>
            <person name="Barsanti P."/>
            <person name="Batterham P."/>
            <person name="Batzoglou S."/>
            <person name="Begun D."/>
            <person name="Bhutkar A."/>
            <person name="Blanco E."/>
            <person name="Bosak S.A."/>
            <person name="Bradley R.K."/>
            <person name="Brand A.D."/>
            <person name="Brent M.R."/>
            <person name="Brooks A.N."/>
            <person name="Brown R.H."/>
            <person name="Butlin R.K."/>
            <person name="Caggese C."/>
            <person name="Calvi B.R."/>
            <person name="Bernardo de Carvalho A."/>
            <person name="Caspi A."/>
            <person name="Castrezana S."/>
            <person name="Celniker S.E."/>
            <person name="Chang J.L."/>
            <person name="Chapple C."/>
            <person name="Chatterji S."/>
            <person name="Chinwalla A."/>
            <person name="Civetta A."/>
            <person name="Clifton S.W."/>
            <person name="Comeron J.M."/>
            <person name="Costello J.C."/>
            <person name="Coyne J.A."/>
            <person name="Daub J."/>
            <person name="David R.G."/>
            <person name="Delcher A.L."/>
            <person name="Delehaunty K."/>
            <person name="Do C.B."/>
            <person name="Ebling H."/>
            <person name="Edwards K."/>
            <person name="Eickbush T."/>
            <person name="Evans J.D."/>
            <person name="Filipski A."/>
            <person name="Findeiss S."/>
            <person name="Freyhult E."/>
            <person name="Fulton L."/>
            <person name="Fulton R."/>
            <person name="Garcia A.C."/>
            <person name="Gardiner A."/>
            <person name="Garfield D.A."/>
            <person name="Garvin B.E."/>
            <person name="Gibson G."/>
            <person name="Gilbert D."/>
            <person name="Gnerre S."/>
            <person name="Godfrey J."/>
            <person name="Good R."/>
            <person name="Gotea V."/>
            <person name="Gravely B."/>
            <person name="Greenberg A.J."/>
            <person name="Griffiths-Jones S."/>
            <person name="Gross S."/>
            <person name="Guigo R."/>
            <person name="Gustafson E.A."/>
            <person name="Haerty W."/>
            <person name="Hahn M.W."/>
            <person name="Halligan D.L."/>
            <person name="Halpern A.L."/>
            <person name="Halter G.M."/>
            <person name="Han M.V."/>
            <person name="Heger A."/>
            <person name="Hillier L."/>
            <person name="Hinrichs A.S."/>
            <person name="Holmes I."/>
            <person name="Hoskins R.A."/>
            <person name="Hubisz M.J."/>
            <person name="Hultmark D."/>
            <person name="Huntley M.A."/>
            <person name="Jaffe D.B."/>
            <person name="Jagadeeshan S."/>
            <person name="Jeck W.R."/>
            <person name="Johnson J."/>
            <person name="Jones C.D."/>
            <person name="Jordan W.C."/>
            <person name="Karpen G.H."/>
            <person name="Kataoka E."/>
            <person name="Keightley P.D."/>
            <person name="Kheradpour P."/>
            <person name="Kirkness E.F."/>
            <person name="Koerich L.B."/>
            <person name="Kristiansen K."/>
            <person name="Kudrna D."/>
            <person name="Kulathinal R.J."/>
            <person name="Kumar S."/>
            <person name="Kwok R."/>
            <person name="Lander E."/>
            <person name="Langley C.H."/>
            <person name="Lapoint R."/>
            <person name="Lazzaro B.P."/>
            <person name="Lee S.J."/>
            <person name="Levesque L."/>
            <person name="Li R."/>
            <person name="Lin C.F."/>
            <person name="Lin M.F."/>
            <person name="Lindblad-Toh K."/>
            <person name="Llopart A."/>
            <person name="Long M."/>
            <person name="Low L."/>
            <person name="Lozovsky E."/>
            <person name="Lu J."/>
            <person name="Luo M."/>
            <person name="Machado C.A."/>
            <person name="Makalowski W."/>
            <person name="Marzo M."/>
            <person name="Matsuda M."/>
            <person name="Matzkin L."/>
            <person name="McAllister B."/>
            <person name="McBride C.S."/>
            <person name="McKernan B."/>
            <person name="McKernan K."/>
            <person name="Mendez-Lago M."/>
            <person name="Minx P."/>
            <person name="Mollenhauer M.U."/>
            <person name="Montooth K."/>
            <person name="Mount S.M."/>
            <person name="Mu X."/>
            <person name="Myers E."/>
            <person name="Negre B."/>
            <person name="Newfeld S."/>
            <person name="Nielsen R."/>
            <person name="Noor M.A."/>
            <person name="O'Grady P."/>
            <person name="Pachter L."/>
            <person name="Papaceit M."/>
            <person name="Parisi M.J."/>
            <person name="Parisi M."/>
            <person name="Parts L."/>
            <person name="Pedersen J.S."/>
            <person name="Pesole G."/>
            <person name="Phillippy A.M."/>
            <person name="Ponting C.P."/>
            <person name="Pop M."/>
            <person name="Porcelli D."/>
            <person name="Powell J.R."/>
            <person name="Prohaska S."/>
            <person name="Pruitt K."/>
            <person name="Puig M."/>
            <person name="Quesneville H."/>
            <person name="Ram K.R."/>
            <person name="Rand D."/>
            <person name="Rasmussen M.D."/>
            <person name="Reed L.K."/>
            <person name="Reenan R."/>
            <person name="Reily A."/>
            <person name="Remington K.A."/>
            <person name="Rieger T.T."/>
            <person name="Ritchie M.G."/>
            <person name="Robin C."/>
            <person name="Rogers Y.H."/>
            <person name="Rohde C."/>
            <person name="Rozas J."/>
            <person name="Rubenfield M.J."/>
            <person name="Ruiz A."/>
            <person name="Russo S."/>
            <person name="Salzberg S.L."/>
            <person name="Sanchez-Gracia A."/>
            <person name="Saranga D.J."/>
            <person name="Sato H."/>
            <person name="Schaeffer S.W."/>
            <person name="Schatz M.C."/>
            <person name="Schlenke T."/>
            <person name="Schwartz R."/>
            <person name="Segarra C."/>
            <person name="Singh R.S."/>
            <person name="Sirot L."/>
            <person name="Sirota M."/>
            <person name="Sisneros N.B."/>
            <person name="Smith C.D."/>
            <person name="Smith T.F."/>
            <person name="Spieth J."/>
            <person name="Stage D.E."/>
            <person name="Stark A."/>
            <person name="Stephan W."/>
            <person name="Strausberg R.L."/>
            <person name="Strempel S."/>
            <person name="Sturgill D."/>
            <person name="Sutton G."/>
            <person name="Sutton G.G."/>
            <person name="Tao W."/>
            <person name="Teichmann S."/>
            <person name="Tobari Y.N."/>
            <person name="Tomimura Y."/>
            <person name="Tsolas J.M."/>
            <person name="Valente V.L."/>
            <person name="Venter E."/>
            <person name="Venter J.C."/>
            <person name="Vicario S."/>
            <person name="Vieira F.G."/>
            <person name="Vilella A.J."/>
            <person name="Villasante A."/>
            <person name="Walenz B."/>
            <person name="Wang J."/>
            <person name="Wasserman M."/>
            <person name="Watts T."/>
            <person name="Wilson D."/>
            <person name="Wilson R.K."/>
            <person name="Wing R.A."/>
            <person name="Wolfner M.F."/>
            <person name="Wong A."/>
            <person name="Wong G.K."/>
            <person name="Wu C.I."/>
            <person name="Wu G."/>
            <person name="Yamamoto D."/>
            <person name="Yang H.P."/>
            <person name="Yang S.P."/>
            <person name="Yorke J.A."/>
            <person name="Yoshida K."/>
            <person name="Zdobnov E."/>
            <person name="Zhang P."/>
            <person name="Zhang Y."/>
            <person name="Zimin A.V."/>
            <person name="Baldwin J."/>
            <person name="Abdouelleil A."/>
            <person name="Abdulkadir J."/>
            <person name="Abebe A."/>
            <person name="Abera B."/>
            <person name="Abreu J."/>
            <person name="Acer S.C."/>
            <person name="Aftuck L."/>
            <person name="Alexander A."/>
            <person name="An P."/>
            <person name="Anderson E."/>
            <person name="Anderson S."/>
            <person name="Arachi H."/>
            <person name="Azer M."/>
            <person name="Bachantsang P."/>
            <person name="Barry A."/>
            <person name="Bayul T."/>
            <person name="Berlin A."/>
            <person name="Bessette D."/>
            <person name="Bloom T."/>
            <person name="Blye J."/>
            <person name="Boguslavskiy L."/>
            <person name="Bonnet C."/>
            <person name="Boukhgalter B."/>
            <person name="Bourzgui I."/>
            <person name="Brown A."/>
            <person name="Cahill P."/>
            <person name="Channer S."/>
            <person name="Cheshatsang Y."/>
            <person name="Chuda L."/>
            <person name="Citroen M."/>
            <person name="Collymore A."/>
            <person name="Cooke P."/>
            <person name="Costello M."/>
            <person name="D'Aco K."/>
            <person name="Daza R."/>
            <person name="De Haan G."/>
            <person name="DeGray S."/>
            <person name="DeMaso C."/>
            <person name="Dhargay N."/>
            <person name="Dooley K."/>
            <person name="Dooley E."/>
            <person name="Doricent M."/>
            <person name="Dorje P."/>
            <person name="Dorjee K."/>
            <person name="Dupes A."/>
            <person name="Elong R."/>
            <person name="Falk J."/>
            <person name="Farina A."/>
            <person name="Faro S."/>
            <person name="Ferguson D."/>
            <person name="Fisher S."/>
            <person name="Foley C.D."/>
            <person name="Franke A."/>
            <person name="Friedrich D."/>
            <person name="Gadbois L."/>
            <person name="Gearin G."/>
            <person name="Gearin C.R."/>
            <person name="Giannoukos G."/>
            <person name="Goode T."/>
            <person name="Graham J."/>
            <person name="Grandbois E."/>
            <person name="Grewal S."/>
            <person name="Gyaltsen K."/>
            <person name="Hafez N."/>
            <person name="Hagos B."/>
            <person name="Hall J."/>
            <person name="Henson C."/>
            <person name="Hollinger A."/>
            <person name="Honan T."/>
            <person name="Huard M.D."/>
            <person name="Hughes L."/>
            <person name="Hurhula B."/>
            <person name="Husby M.E."/>
            <person name="Kamat A."/>
            <person name="Kanga B."/>
            <person name="Kashin S."/>
            <person name="Khazanovich D."/>
            <person name="Kisner P."/>
            <person name="Lance K."/>
            <person name="Lara M."/>
            <person name="Lee W."/>
            <person name="Lennon N."/>
            <person name="Letendre F."/>
            <person name="LeVine R."/>
            <person name="Lipovsky A."/>
            <person name="Liu X."/>
            <person name="Liu J."/>
            <person name="Liu S."/>
            <person name="Lokyitsang T."/>
            <person name="Lokyitsang Y."/>
            <person name="Lubonja R."/>
            <person name="Lui A."/>
            <person name="MacDonald P."/>
            <person name="Magnisalis V."/>
            <person name="Maru K."/>
            <person name="Matthews C."/>
            <person name="McCusker W."/>
            <person name="McDonough S."/>
            <person name="Mehta T."/>
            <person name="Meldrim J."/>
            <person name="Meneus L."/>
            <person name="Mihai O."/>
            <person name="Mihalev A."/>
            <person name="Mihova T."/>
            <person name="Mittelman R."/>
            <person name="Mlenga V."/>
            <person name="Montmayeur A."/>
            <person name="Mulrain L."/>
            <person name="Navidi A."/>
            <person name="Naylor J."/>
            <person name="Negash T."/>
            <person name="Nguyen T."/>
            <person name="Nguyen N."/>
            <person name="Nicol R."/>
            <person name="Norbu C."/>
            <person name="Norbu N."/>
            <person name="Novod N."/>
            <person name="O'Neill B."/>
            <person name="Osman S."/>
            <person name="Markiewicz E."/>
            <person name="Oyono O.L."/>
            <person name="Patti C."/>
            <person name="Phunkhang P."/>
            <person name="Pierre F."/>
            <person name="Priest M."/>
            <person name="Raghuraman S."/>
            <person name="Rege F."/>
            <person name="Reyes R."/>
            <person name="Rise C."/>
            <person name="Rogov P."/>
            <person name="Ross K."/>
            <person name="Ryan E."/>
            <person name="Settipalli S."/>
            <person name="Shea T."/>
            <person name="Sherpa N."/>
            <person name="Shi L."/>
            <person name="Shih D."/>
            <person name="Sparrow T."/>
            <person name="Spaulding J."/>
            <person name="Stalker J."/>
            <person name="Stange-Thomann N."/>
            <person name="Stavropoulos S."/>
            <person name="Stone C."/>
            <person name="Strader C."/>
            <person name="Tesfaye S."/>
            <person name="Thomson T."/>
            <person name="Thoulutsang Y."/>
            <person name="Thoulutsang D."/>
            <person name="Topham K."/>
            <person name="Topping I."/>
            <person name="Tsamla T."/>
            <person name="Vassiliev H."/>
            <person name="Vo A."/>
            <person name="Wangchuk T."/>
            <person name="Wangdi T."/>
            <person name="Weiand M."/>
            <person name="Wilkinson J."/>
            <person name="Wilson A."/>
            <person name="Yadav S."/>
            <person name="Young G."/>
            <person name="Yu Q."/>
            <person name="Zembek L."/>
            <person name="Zhong D."/>
            <person name="Zimmer A."/>
            <person name="Zwirko Z."/>
            <person name="Jaffe D.B."/>
            <person name="Alvarez P."/>
            <person name="Brockman W."/>
            <person name="Butler J."/>
            <person name="Chin C."/>
            <person name="Gnerre S."/>
            <person name="Grabherr M."/>
            <person name="Kleber M."/>
            <person name="Mauceli E."/>
            <person name="MacCallum I."/>
        </authorList>
    </citation>
    <scope>NUCLEOTIDE SEQUENCE [LARGE SCALE GENOMIC DNA]</scope>
    <source>
        <strain evidence="3">Tucson 14024-0371.13</strain>
    </source>
</reference>
<feature type="chain" id="PRO_5002793105" evidence="1">
    <location>
        <begin position="22"/>
        <end position="132"/>
    </location>
</feature>
<keyword evidence="3" id="KW-1185">Reference proteome</keyword>
<evidence type="ECO:0000313" key="3">
    <source>
        <dbReference type="Proteomes" id="UP000007801"/>
    </source>
</evidence>
<dbReference type="InParanoid" id="B3MJX8"/>
<keyword evidence="1" id="KW-0732">Signal</keyword>
<dbReference type="GeneID" id="6498636"/>
<dbReference type="HOGENOM" id="CLU_132843_0_0_1"/>
<protein>
    <submittedName>
        <fullName evidence="2">Uncharacterized protein</fullName>
    </submittedName>
</protein>
<dbReference type="EMBL" id="CH902620">
    <property type="protein sequence ID" value="EDV32433.1"/>
    <property type="molecule type" value="Genomic_DNA"/>
</dbReference>
<dbReference type="GO" id="GO:0007304">
    <property type="term" value="P:chorion-containing eggshell formation"/>
    <property type="evidence" value="ECO:0007669"/>
    <property type="project" value="EnsemblMetazoa"/>
</dbReference>
<name>B3MJX8_DROAN</name>
<dbReference type="eggNOG" id="ENOG502TCC5">
    <property type="taxonomic scope" value="Eukaryota"/>
</dbReference>
<gene>
    <name evidence="2" type="primary">Dana\GF15831</name>
    <name evidence="2" type="synonym">dana_GLEANR_16593</name>
    <name evidence="2" type="ORF">GF15831</name>
</gene>